<dbReference type="Proteomes" id="UP000003340">
    <property type="component" value="Unassembled WGS sequence"/>
</dbReference>
<sequence>MDTSLIRAKYTSDAETGTLLALLQHLRRGVQVLLVDRLP</sequence>
<comment type="caution">
    <text evidence="1">The sequence shown here is derived from an EMBL/GenBank/DDBJ whole genome shotgun (WGS) entry which is preliminary data.</text>
</comment>
<dbReference type="HOGENOM" id="CLU_3307466_0_0_9"/>
<gene>
    <name evidence="1" type="ORF">CLOSTMETH_03521</name>
</gene>
<reference evidence="1 2" key="1">
    <citation type="submission" date="2009-01" db="EMBL/GenBank/DDBJ databases">
        <authorList>
            <person name="Fulton L."/>
            <person name="Clifton S."/>
            <person name="Fulton B."/>
            <person name="Xu J."/>
            <person name="Minx P."/>
            <person name="Pepin K.H."/>
            <person name="Johnson M."/>
            <person name="Bhonagiri V."/>
            <person name="Nash W.E."/>
            <person name="Mardis E.R."/>
            <person name="Wilson R.K."/>
        </authorList>
    </citation>
    <scope>NUCLEOTIDE SEQUENCE [LARGE SCALE GENOMIC DNA]</scope>
    <source>
        <strain evidence="1 2">DSM 5476</strain>
    </source>
</reference>
<evidence type="ECO:0000313" key="2">
    <source>
        <dbReference type="Proteomes" id="UP000003340"/>
    </source>
</evidence>
<protein>
    <submittedName>
        <fullName evidence="1">Uncharacterized protein</fullName>
    </submittedName>
</protein>
<proteinExistence type="predicted"/>
<evidence type="ECO:0000313" key="1">
    <source>
        <dbReference type="EMBL" id="EEG28834.1"/>
    </source>
</evidence>
<dbReference type="EMBL" id="ACEC01000124">
    <property type="protein sequence ID" value="EEG28834.1"/>
    <property type="molecule type" value="Genomic_DNA"/>
</dbReference>
<organism evidence="1 2">
    <name type="scientific">[Clostridium] methylpentosum DSM 5476</name>
    <dbReference type="NCBI Taxonomy" id="537013"/>
    <lineage>
        <taxon>Bacteria</taxon>
        <taxon>Bacillati</taxon>
        <taxon>Bacillota</taxon>
        <taxon>Clostridia</taxon>
        <taxon>Eubacteriales</taxon>
        <taxon>Oscillospiraceae</taxon>
        <taxon>Oscillospiraceae incertae sedis</taxon>
    </lineage>
</organism>
<keyword evidence="2" id="KW-1185">Reference proteome</keyword>
<reference evidence="1 2" key="2">
    <citation type="submission" date="2009-02" db="EMBL/GenBank/DDBJ databases">
        <title>Draft genome sequence of Clostridium methylpentosum (DSM 5476).</title>
        <authorList>
            <person name="Sudarsanam P."/>
            <person name="Ley R."/>
            <person name="Guruge J."/>
            <person name="Turnbaugh P.J."/>
            <person name="Mahowald M."/>
            <person name="Liep D."/>
            <person name="Gordon J."/>
        </authorList>
    </citation>
    <scope>NUCLEOTIDE SEQUENCE [LARGE SCALE GENOMIC DNA]</scope>
    <source>
        <strain evidence="1 2">DSM 5476</strain>
    </source>
</reference>
<name>C0EI26_9FIRM</name>
<dbReference type="AlphaFoldDB" id="C0EI26"/>
<accession>C0EI26</accession>
<dbReference type="STRING" id="537013.CLOSTMETH_03521"/>